<evidence type="ECO:0000313" key="1">
    <source>
        <dbReference type="EMBL" id="JAR96529.1"/>
    </source>
</evidence>
<dbReference type="SUPFAM" id="SSF50129">
    <property type="entry name" value="GroES-like"/>
    <property type="match status" value="1"/>
</dbReference>
<reference evidence="1" key="1">
    <citation type="submission" date="2016-04" db="EMBL/GenBank/DDBJ databases">
        <authorList>
            <person name="Calderon-Fernandez G.M.Sr."/>
        </authorList>
    </citation>
    <scope>NUCLEOTIDE SEQUENCE</scope>
    <source>
        <strain evidence="1">Int1</strain>
        <tissue evidence="1">Integument</tissue>
    </source>
</reference>
<dbReference type="Gene3D" id="3.90.180.10">
    <property type="entry name" value="Medium-chain alcohol dehydrogenases, catalytic domain"/>
    <property type="match status" value="1"/>
</dbReference>
<sequence length="109" mass="12460">NYLKKMAFSTKLRLLYYLPMNVLKRYLTTVSSTTATSDQFYSSKDHMFAWTVSSFGSLNQLQLSTTVPVPEINHHKDVIVKVRAASVNPIDVAMGWRLWKCIITFVKAV</sequence>
<feature type="non-terminal residue" evidence="1">
    <location>
        <position position="1"/>
    </location>
</feature>
<organism evidence="1">
    <name type="scientific">Triatoma infestans</name>
    <name type="common">Assassin bug</name>
    <dbReference type="NCBI Taxonomy" id="30076"/>
    <lineage>
        <taxon>Eukaryota</taxon>
        <taxon>Metazoa</taxon>
        <taxon>Ecdysozoa</taxon>
        <taxon>Arthropoda</taxon>
        <taxon>Hexapoda</taxon>
        <taxon>Insecta</taxon>
        <taxon>Pterygota</taxon>
        <taxon>Neoptera</taxon>
        <taxon>Paraneoptera</taxon>
        <taxon>Hemiptera</taxon>
        <taxon>Heteroptera</taxon>
        <taxon>Panheteroptera</taxon>
        <taxon>Cimicomorpha</taxon>
        <taxon>Reduviidae</taxon>
        <taxon>Triatominae</taxon>
        <taxon>Triatoma</taxon>
    </lineage>
</organism>
<dbReference type="AlphaFoldDB" id="A0A170VC86"/>
<name>A0A170VC86_TRIIF</name>
<proteinExistence type="predicted"/>
<dbReference type="EMBL" id="GEMB01006827">
    <property type="protein sequence ID" value="JAR96529.1"/>
    <property type="molecule type" value="Transcribed_RNA"/>
</dbReference>
<reference evidence="1" key="2">
    <citation type="journal article" date="2017" name="J. Med. Entomol.">
        <title>Transcriptome Analysis of the Triatoma infestans (Hemiptera: Reduviidae) Integument.</title>
        <authorList>
            <person name="Calderon-Fernandez G.M."/>
            <person name="Moriconi D.E."/>
            <person name="Dulbecco A.B."/>
            <person name="Juarez M.P."/>
        </authorList>
    </citation>
    <scope>NUCLEOTIDE SEQUENCE</scope>
    <source>
        <strain evidence="1">Int1</strain>
        <tissue evidence="1">Integument</tissue>
    </source>
</reference>
<protein>
    <submittedName>
        <fullName evidence="1">Reticulon-4-interacting protein mitochondrial</fullName>
    </submittedName>
</protein>
<accession>A0A170VC86</accession>
<dbReference type="InterPro" id="IPR011032">
    <property type="entry name" value="GroES-like_sf"/>
</dbReference>